<evidence type="ECO:0000313" key="2">
    <source>
        <dbReference type="Proteomes" id="UP000712600"/>
    </source>
</evidence>
<dbReference type="Proteomes" id="UP000712600">
    <property type="component" value="Unassembled WGS sequence"/>
</dbReference>
<dbReference type="AlphaFoldDB" id="A0A8S9QP52"/>
<gene>
    <name evidence="1" type="ORF">F2Q69_00025449</name>
</gene>
<evidence type="ECO:0000313" key="1">
    <source>
        <dbReference type="EMBL" id="KAF3540024.1"/>
    </source>
</evidence>
<reference evidence="1" key="1">
    <citation type="submission" date="2019-12" db="EMBL/GenBank/DDBJ databases">
        <title>Genome sequencing and annotation of Brassica cretica.</title>
        <authorList>
            <person name="Studholme D.J."/>
            <person name="Sarris P."/>
        </authorList>
    </citation>
    <scope>NUCLEOTIDE SEQUENCE</scope>
    <source>
        <strain evidence="1">PFS-109/04</strain>
        <tissue evidence="1">Leaf</tissue>
    </source>
</reference>
<comment type="caution">
    <text evidence="1">The sequence shown here is derived from an EMBL/GenBank/DDBJ whole genome shotgun (WGS) entry which is preliminary data.</text>
</comment>
<sequence>MKARKGRGVADLVVPYLSSHLKPAMMKARKNLVRKQIVATFDPNRSGTYGDGGDGAEAIGIESYVNAVVDDDSKLLVKQGKESGVIQLGPAYQEPLGSTYLSVVSLAYVAPLP</sequence>
<dbReference type="EMBL" id="QGKX02001290">
    <property type="protein sequence ID" value="KAF3540024.1"/>
    <property type="molecule type" value="Genomic_DNA"/>
</dbReference>
<name>A0A8S9QP52_BRACR</name>
<protein>
    <submittedName>
        <fullName evidence="1">Uncharacterized protein</fullName>
    </submittedName>
</protein>
<proteinExistence type="predicted"/>
<organism evidence="1 2">
    <name type="scientific">Brassica cretica</name>
    <name type="common">Mustard</name>
    <dbReference type="NCBI Taxonomy" id="69181"/>
    <lineage>
        <taxon>Eukaryota</taxon>
        <taxon>Viridiplantae</taxon>
        <taxon>Streptophyta</taxon>
        <taxon>Embryophyta</taxon>
        <taxon>Tracheophyta</taxon>
        <taxon>Spermatophyta</taxon>
        <taxon>Magnoliopsida</taxon>
        <taxon>eudicotyledons</taxon>
        <taxon>Gunneridae</taxon>
        <taxon>Pentapetalae</taxon>
        <taxon>rosids</taxon>
        <taxon>malvids</taxon>
        <taxon>Brassicales</taxon>
        <taxon>Brassicaceae</taxon>
        <taxon>Brassiceae</taxon>
        <taxon>Brassica</taxon>
    </lineage>
</organism>
<accession>A0A8S9QP52</accession>